<evidence type="ECO:0000313" key="4">
    <source>
        <dbReference type="Proteomes" id="UP001597389"/>
    </source>
</evidence>
<dbReference type="EMBL" id="JBHUJB010000044">
    <property type="protein sequence ID" value="MFD2159354.1"/>
    <property type="molecule type" value="Genomic_DNA"/>
</dbReference>
<dbReference type="InterPro" id="IPR013320">
    <property type="entry name" value="ConA-like_dom_sf"/>
</dbReference>
<feature type="transmembrane region" description="Helical" evidence="1">
    <location>
        <begin position="84"/>
        <end position="104"/>
    </location>
</feature>
<proteinExistence type="predicted"/>
<reference evidence="4" key="1">
    <citation type="journal article" date="2019" name="Int. J. Syst. Evol. Microbiol.">
        <title>The Global Catalogue of Microorganisms (GCM) 10K type strain sequencing project: providing services to taxonomists for standard genome sequencing and annotation.</title>
        <authorList>
            <consortium name="The Broad Institute Genomics Platform"/>
            <consortium name="The Broad Institute Genome Sequencing Center for Infectious Disease"/>
            <person name="Wu L."/>
            <person name="Ma J."/>
        </authorList>
    </citation>
    <scope>NUCLEOTIDE SEQUENCE [LARGE SCALE GENOMIC DNA]</scope>
    <source>
        <strain evidence="4">CCUG 57942</strain>
    </source>
</reference>
<evidence type="ECO:0000313" key="3">
    <source>
        <dbReference type="EMBL" id="MFD2159354.1"/>
    </source>
</evidence>
<keyword evidence="4" id="KW-1185">Reference proteome</keyword>
<keyword evidence="1" id="KW-0472">Membrane</keyword>
<evidence type="ECO:0000256" key="1">
    <source>
        <dbReference type="SAM" id="Phobius"/>
    </source>
</evidence>
<accession>A0ABW4ZBV5</accession>
<dbReference type="Gene3D" id="2.60.120.200">
    <property type="match status" value="1"/>
</dbReference>
<dbReference type="Gene3D" id="2.60.120.1440">
    <property type="match status" value="1"/>
</dbReference>
<gene>
    <name evidence="3" type="ORF">ACFSW8_10625</name>
</gene>
<dbReference type="InterPro" id="IPR012373">
    <property type="entry name" value="Ferrdict_sens_TM"/>
</dbReference>
<dbReference type="Pfam" id="PF04773">
    <property type="entry name" value="FecR"/>
    <property type="match status" value="1"/>
</dbReference>
<feature type="domain" description="FecR protein" evidence="2">
    <location>
        <begin position="147"/>
        <end position="229"/>
    </location>
</feature>
<comment type="caution">
    <text evidence="3">The sequence shown here is derived from an EMBL/GenBank/DDBJ whole genome shotgun (WGS) entry which is preliminary data.</text>
</comment>
<name>A0ABW4ZBV5_9BACT</name>
<organism evidence="3 4">
    <name type="scientific">Rubritalea tangerina</name>
    <dbReference type="NCBI Taxonomy" id="430798"/>
    <lineage>
        <taxon>Bacteria</taxon>
        <taxon>Pseudomonadati</taxon>
        <taxon>Verrucomicrobiota</taxon>
        <taxon>Verrucomicrobiia</taxon>
        <taxon>Verrucomicrobiales</taxon>
        <taxon>Rubritaleaceae</taxon>
        <taxon>Rubritalea</taxon>
    </lineage>
</organism>
<protein>
    <submittedName>
        <fullName evidence="3">LamG-like jellyroll fold domain-containing protein</fullName>
    </submittedName>
</protein>
<evidence type="ECO:0000259" key="2">
    <source>
        <dbReference type="Pfam" id="PF04773"/>
    </source>
</evidence>
<dbReference type="InterPro" id="IPR006860">
    <property type="entry name" value="FecR"/>
</dbReference>
<sequence length="520" mass="57322">MKKAEFESLLSKLVDERLSAEEFGRLEQCLLRSKKAREQYFQFIATHDALDSELQSIVPGSVGAAPIVPIDEIVRRQHRRNLNVALGVAAAVVLVSIFTMRAWLLDESVEPALTYRVAPSSSYTVADRKQGDQVYQLEKGARVSIEQGSMELSFRNGVRSVVNGPAQFTLVEEDKLELSEGVAWFQVPAQAVGFTVRTESMEVVDLGTEFGVIAGEGVLDEVHVLKGSVTGRAIGSGEVASTLYAGQARMVNRAGRLEEIDLQPNAFLDQLPDTLPYLHWSFDKKMGDPFMAMGNDPISNDLAHGVYPSSNGEGVVSVTGYFGDAISPIKEAGLATDWYGISGNAPRSASFWMKMPSQYPGLLTLFGWGAQKNGSDPTCRAFYTFSNFGYFGLSLGGYWVKSQTRIDDSEWHHVVIVYTGKSLSNGDPEVRFYLDGKAEDFEVMKRRNVQRRPDGTVIVDTAGKHNGGAPFSIFRHNYNAWPNADQTGLSIDELFIFKGALSAQEVDSLYHYNTNLLQAY</sequence>
<keyword evidence="1" id="KW-1133">Transmembrane helix</keyword>
<dbReference type="RefSeq" id="WP_377087735.1">
    <property type="nucleotide sequence ID" value="NZ_JBHSJL010000014.1"/>
</dbReference>
<dbReference type="PANTHER" id="PTHR30273">
    <property type="entry name" value="PERIPLASMIC SIGNAL SENSOR AND SIGMA FACTOR ACTIVATOR FECR-RELATED"/>
    <property type="match status" value="1"/>
</dbReference>
<dbReference type="SUPFAM" id="SSF49899">
    <property type="entry name" value="Concanavalin A-like lectins/glucanases"/>
    <property type="match status" value="1"/>
</dbReference>
<keyword evidence="1" id="KW-0812">Transmembrane</keyword>
<dbReference type="Proteomes" id="UP001597389">
    <property type="component" value="Unassembled WGS sequence"/>
</dbReference>
<dbReference type="Pfam" id="PF13385">
    <property type="entry name" value="Laminin_G_3"/>
    <property type="match status" value="1"/>
</dbReference>
<dbReference type="PANTHER" id="PTHR30273:SF2">
    <property type="entry name" value="PROTEIN FECR"/>
    <property type="match status" value="1"/>
</dbReference>